<dbReference type="AlphaFoldDB" id="A0A3D9HF57"/>
<name>A0A3D9HF57_9PROT</name>
<feature type="region of interest" description="Disordered" evidence="1">
    <location>
        <begin position="398"/>
        <end position="448"/>
    </location>
</feature>
<protein>
    <submittedName>
        <fullName evidence="2">Uncharacterized protein</fullName>
    </submittedName>
</protein>
<dbReference type="EMBL" id="QRDW01000008">
    <property type="protein sequence ID" value="RED48119.1"/>
    <property type="molecule type" value="Genomic_DNA"/>
</dbReference>
<sequence length="448" mass="50767">MLGFCLIRALVPFANCRVTLLAKKQDFADRGVYVGFRGRGLEAVRCRKAKTENDVYEALIVNWSGDNSRSGDMIMPFMGLKDWRTLNFFDETLFLAVQDYGKVTQGYMDPLVMRNLRLKIVADHGDEFEVSQAQAAMEVEERDTRETFLEVLALFSRDYGARAGDEQLRHVTRKILMRLMSEDPDTVYKLARELATIMGRLSGASGDVLARRIEFYSEFAAPICSLVSGDNSRDIGYLSRQLGELEKLADEIKDYAGLKRGELSTFANKIYENAQKFVDYALIKAQDIQALILDNTAYIDPVKFKAMQKELKENRLYISFALDGWGGHSIRWAKAKLEGADACNDVIVDMYRAMPQPTKELEEVSLRGYDTKGAGLRTGSVREMHSWDSEERDDELYNRVLQGKLQSTDDPEAKKHREKERQKARDESKALLDDVLNLVAGGTPAKKP</sequence>
<comment type="caution">
    <text evidence="2">The sequence shown here is derived from an EMBL/GenBank/DDBJ whole genome shotgun (WGS) entry which is preliminary data.</text>
</comment>
<organism evidence="2 3">
    <name type="scientific">Aestuariispira insulae</name>
    <dbReference type="NCBI Taxonomy" id="1461337"/>
    <lineage>
        <taxon>Bacteria</taxon>
        <taxon>Pseudomonadati</taxon>
        <taxon>Pseudomonadota</taxon>
        <taxon>Alphaproteobacteria</taxon>
        <taxon>Rhodospirillales</taxon>
        <taxon>Kiloniellaceae</taxon>
        <taxon>Aestuariispira</taxon>
    </lineage>
</organism>
<evidence type="ECO:0000313" key="3">
    <source>
        <dbReference type="Proteomes" id="UP000256845"/>
    </source>
</evidence>
<reference evidence="2 3" key="1">
    <citation type="submission" date="2018-07" db="EMBL/GenBank/DDBJ databases">
        <title>Genomic Encyclopedia of Type Strains, Phase III (KMG-III): the genomes of soil and plant-associated and newly described type strains.</title>
        <authorList>
            <person name="Whitman W."/>
        </authorList>
    </citation>
    <scope>NUCLEOTIDE SEQUENCE [LARGE SCALE GENOMIC DNA]</scope>
    <source>
        <strain evidence="2 3">CECT 8488</strain>
    </source>
</reference>
<keyword evidence="3" id="KW-1185">Reference proteome</keyword>
<gene>
    <name evidence="2" type="ORF">DFP90_108138</name>
</gene>
<proteinExistence type="predicted"/>
<evidence type="ECO:0000256" key="1">
    <source>
        <dbReference type="SAM" id="MobiDB-lite"/>
    </source>
</evidence>
<accession>A0A3D9HF57</accession>
<evidence type="ECO:0000313" key="2">
    <source>
        <dbReference type="EMBL" id="RED48119.1"/>
    </source>
</evidence>
<dbReference type="Proteomes" id="UP000256845">
    <property type="component" value="Unassembled WGS sequence"/>
</dbReference>
<feature type="compositionally biased region" description="Basic and acidic residues" evidence="1">
    <location>
        <begin position="411"/>
        <end position="432"/>
    </location>
</feature>